<reference evidence="6" key="1">
    <citation type="submission" date="2023-03" db="EMBL/GenBank/DDBJ databases">
        <authorList>
            <person name="Steffen K."/>
            <person name="Cardenas P."/>
        </authorList>
    </citation>
    <scope>NUCLEOTIDE SEQUENCE</scope>
</reference>
<dbReference type="GO" id="GO:0006887">
    <property type="term" value="P:exocytosis"/>
    <property type="evidence" value="ECO:0007669"/>
    <property type="project" value="TreeGrafter"/>
</dbReference>
<dbReference type="PROSITE" id="PS50859">
    <property type="entry name" value="LONGIN"/>
    <property type="match status" value="1"/>
</dbReference>
<dbReference type="InterPro" id="IPR011012">
    <property type="entry name" value="Longin-like_dom_sf"/>
</dbReference>
<dbReference type="GO" id="GO:0000149">
    <property type="term" value="F:SNARE binding"/>
    <property type="evidence" value="ECO:0007669"/>
    <property type="project" value="TreeGrafter"/>
</dbReference>
<dbReference type="FunFam" id="3.30.450.50:FF:000015">
    <property type="entry name" value="Synaptobrevin 2 isoform 1"/>
    <property type="match status" value="1"/>
</dbReference>
<dbReference type="GO" id="GO:0006906">
    <property type="term" value="P:vesicle fusion"/>
    <property type="evidence" value="ECO:0007669"/>
    <property type="project" value="TreeGrafter"/>
</dbReference>
<dbReference type="Pfam" id="PF13774">
    <property type="entry name" value="Longin"/>
    <property type="match status" value="1"/>
</dbReference>
<evidence type="ECO:0000313" key="7">
    <source>
        <dbReference type="Proteomes" id="UP001174909"/>
    </source>
</evidence>
<evidence type="ECO:0000256" key="2">
    <source>
        <dbReference type="ARBA" id="ARBA00023136"/>
    </source>
</evidence>
<keyword evidence="7" id="KW-1185">Reference proteome</keyword>
<dbReference type="GO" id="GO:0031201">
    <property type="term" value="C:SNARE complex"/>
    <property type="evidence" value="ECO:0007669"/>
    <property type="project" value="TreeGrafter"/>
</dbReference>
<dbReference type="InterPro" id="IPR002591">
    <property type="entry name" value="Phosphodiest/P_Trfase"/>
</dbReference>
<dbReference type="Gene3D" id="3.30.450.50">
    <property type="entry name" value="Longin domain"/>
    <property type="match status" value="1"/>
</dbReference>
<sequence>MNGYLSQSQCPSLGIIYSVVARGSIILAQYAAHHGNFTEVSQQVLELVPTDINSKLTYATRDYMYHYICEEGVVYMCITDDEFERSRAFLFLQHIQIKCKHKFGHSIHSAKPYALNSAFSKELATDMKSYSESALHHVGFRGSVQLDSIAIRDLVDTSGYTDLEPLELLESDNESLKSYESSNVLLRDGRSCCQWWKRWRKRIIIFLIVLSVILRSGFGSAEHVIIFGCDGFGNGGMYLENATSFLPNVNKFYTDGAHTTRARDQMPSVSAPNWATIITGMGPEESGVSENYWLPPDGHSLGPLSHLPPTSGKGKVVVVAIEGIYT</sequence>
<dbReference type="Gene3D" id="3.40.720.10">
    <property type="entry name" value="Alkaline Phosphatase, subunit A"/>
    <property type="match status" value="1"/>
</dbReference>
<dbReference type="PANTHER" id="PTHR21136">
    <property type="entry name" value="SNARE PROTEINS"/>
    <property type="match status" value="1"/>
</dbReference>
<comment type="caution">
    <text evidence="6">The sequence shown here is derived from an EMBL/GenBank/DDBJ whole genome shotgun (WGS) entry which is preliminary data.</text>
</comment>
<keyword evidence="4" id="KW-1133">Transmembrane helix</keyword>
<comment type="subcellular location">
    <subcellularLocation>
        <location evidence="3">Endomembrane system</location>
        <topology evidence="3">Single-pass type IV membrane protein</topology>
    </subcellularLocation>
</comment>
<keyword evidence="2 4" id="KW-0472">Membrane</keyword>
<protein>
    <submittedName>
        <fullName evidence="6">Vesicle-associated membrane protein 7</fullName>
    </submittedName>
</protein>
<evidence type="ECO:0000256" key="3">
    <source>
        <dbReference type="ARBA" id="ARBA00046280"/>
    </source>
</evidence>
<dbReference type="PANTHER" id="PTHR21136:SF179">
    <property type="entry name" value="VESICLE ASSOCIATED MEMBRANE PROTEIN 7-RELATED"/>
    <property type="match status" value="1"/>
</dbReference>
<gene>
    <name evidence="6" type="ORF">GBAR_LOCUS9559</name>
</gene>
<dbReference type="Pfam" id="PF01663">
    <property type="entry name" value="Phosphodiest"/>
    <property type="match status" value="1"/>
</dbReference>
<dbReference type="EMBL" id="CASHTH010001443">
    <property type="protein sequence ID" value="CAI8015436.1"/>
    <property type="molecule type" value="Genomic_DNA"/>
</dbReference>
<proteinExistence type="inferred from homology"/>
<dbReference type="SUPFAM" id="SSF64356">
    <property type="entry name" value="SNARE-like"/>
    <property type="match status" value="1"/>
</dbReference>
<evidence type="ECO:0000256" key="1">
    <source>
        <dbReference type="ARBA" id="ARBA00008025"/>
    </source>
</evidence>
<name>A0AA35RRV3_GEOBA</name>
<dbReference type="GO" id="GO:0005484">
    <property type="term" value="F:SNAP receptor activity"/>
    <property type="evidence" value="ECO:0007669"/>
    <property type="project" value="TreeGrafter"/>
</dbReference>
<feature type="domain" description="Longin" evidence="5">
    <location>
        <begin position="19"/>
        <end position="123"/>
    </location>
</feature>
<organism evidence="6 7">
    <name type="scientific">Geodia barretti</name>
    <name type="common">Barrett's horny sponge</name>
    <dbReference type="NCBI Taxonomy" id="519541"/>
    <lineage>
        <taxon>Eukaryota</taxon>
        <taxon>Metazoa</taxon>
        <taxon>Porifera</taxon>
        <taxon>Demospongiae</taxon>
        <taxon>Heteroscleromorpha</taxon>
        <taxon>Tetractinellida</taxon>
        <taxon>Astrophorina</taxon>
        <taxon>Geodiidae</taxon>
        <taxon>Geodia</taxon>
    </lineage>
</organism>
<accession>A0AA35RRV3</accession>
<dbReference type="InterPro" id="IPR051097">
    <property type="entry name" value="Synaptobrevin-like_transport"/>
</dbReference>
<dbReference type="InterPro" id="IPR010908">
    <property type="entry name" value="Longin_dom"/>
</dbReference>
<evidence type="ECO:0000256" key="4">
    <source>
        <dbReference type="SAM" id="Phobius"/>
    </source>
</evidence>
<dbReference type="SMART" id="SM01270">
    <property type="entry name" value="Longin"/>
    <property type="match status" value="1"/>
</dbReference>
<evidence type="ECO:0000259" key="5">
    <source>
        <dbReference type="PROSITE" id="PS50859"/>
    </source>
</evidence>
<dbReference type="CDD" id="cd14824">
    <property type="entry name" value="Longin"/>
    <property type="match status" value="1"/>
</dbReference>
<feature type="transmembrane region" description="Helical" evidence="4">
    <location>
        <begin position="203"/>
        <end position="221"/>
    </location>
</feature>
<evidence type="ECO:0000313" key="6">
    <source>
        <dbReference type="EMBL" id="CAI8015436.1"/>
    </source>
</evidence>
<dbReference type="SUPFAM" id="SSF53649">
    <property type="entry name" value="Alkaline phosphatase-like"/>
    <property type="match status" value="1"/>
</dbReference>
<dbReference type="AlphaFoldDB" id="A0AA35RRV3"/>
<keyword evidence="4" id="KW-0812">Transmembrane</keyword>
<dbReference type="Proteomes" id="UP001174909">
    <property type="component" value="Unassembled WGS sequence"/>
</dbReference>
<dbReference type="InterPro" id="IPR017850">
    <property type="entry name" value="Alkaline_phosphatase_core_sf"/>
</dbReference>
<comment type="similarity">
    <text evidence="1">Belongs to the synaptobrevin family.</text>
</comment>
<dbReference type="GO" id="GO:0012505">
    <property type="term" value="C:endomembrane system"/>
    <property type="evidence" value="ECO:0007669"/>
    <property type="project" value="UniProtKB-SubCell"/>
</dbReference>